<comment type="caution">
    <text evidence="2">The sequence shown here is derived from an EMBL/GenBank/DDBJ whole genome shotgun (WGS) entry which is preliminary data.</text>
</comment>
<gene>
    <name evidence="2" type="ORF">GOC77_07990</name>
</gene>
<dbReference type="RefSeq" id="WP_170096757.1">
    <property type="nucleotide sequence ID" value="NZ_WOWA01000004.1"/>
</dbReference>
<evidence type="ECO:0000256" key="1">
    <source>
        <dbReference type="SAM" id="MobiDB-lite"/>
    </source>
</evidence>
<dbReference type="AlphaFoldDB" id="A0A847UN17"/>
<protein>
    <submittedName>
        <fullName evidence="2">Uncharacterized protein</fullName>
    </submittedName>
</protein>
<evidence type="ECO:0000313" key="3">
    <source>
        <dbReference type="Proteomes" id="UP000641625"/>
    </source>
</evidence>
<dbReference type="Proteomes" id="UP000641625">
    <property type="component" value="Unassembled WGS sequence"/>
</dbReference>
<accession>A0A847UN17</accession>
<reference evidence="2" key="1">
    <citation type="submission" date="2019-12" db="EMBL/GenBank/DDBJ databases">
        <title>Whole genome sequencing of Haloarcula argentinensis strain pws5.</title>
        <authorList>
            <person name="Verma D.K."/>
            <person name="Gopal K."/>
            <person name="Prasad E.S."/>
        </authorList>
    </citation>
    <scope>NUCLEOTIDE SEQUENCE</scope>
    <source>
        <strain evidence="2">Pws5</strain>
    </source>
</reference>
<proteinExistence type="predicted"/>
<evidence type="ECO:0000313" key="2">
    <source>
        <dbReference type="EMBL" id="NLV13211.1"/>
    </source>
</evidence>
<dbReference type="EMBL" id="WOWA01000004">
    <property type="protein sequence ID" value="NLV13211.1"/>
    <property type="molecule type" value="Genomic_DNA"/>
</dbReference>
<sequence length="348" mass="41133">MSEDSEEEKDLTDLSDEELEDLSQDFMEAMPEALGKAMGVDFFGEMSEEEKEEFEEDFPEQIEEILTRFRDALQKDSEEEQAAAMFEVYEEMTEEFFMSEEDKEEFEGDTGVEWLVEQLRFSIEGSRKSMEELGHAEYFDIIYGFAVDVFESGQAGDVKEFYDGLDDSSQRAALQRVMNPVIMEYYDYIKEYQEITDNEEARQYIEMYYELAELVKQILPRFIAVLQIVSGREEAYDDLKDMRLNNLLQKLESKKYSRFNKLAEGIDRELRNSIAHRDFTVDPVNDEIEFRDRGELVAEMSYPEFQEEFFKILALFNAIWVFRMILNYYRLQALPRAIEELRKQESGG</sequence>
<name>A0A847UN17_HALAR</name>
<organism evidence="2 3">
    <name type="scientific">Haloarcula argentinensis</name>
    <dbReference type="NCBI Taxonomy" id="43776"/>
    <lineage>
        <taxon>Archaea</taxon>
        <taxon>Methanobacteriati</taxon>
        <taxon>Methanobacteriota</taxon>
        <taxon>Stenosarchaea group</taxon>
        <taxon>Halobacteria</taxon>
        <taxon>Halobacteriales</taxon>
        <taxon>Haloarculaceae</taxon>
        <taxon>Haloarcula</taxon>
    </lineage>
</organism>
<feature type="region of interest" description="Disordered" evidence="1">
    <location>
        <begin position="1"/>
        <end position="21"/>
    </location>
</feature>